<dbReference type="EMBL" id="JAMZMM010000044">
    <property type="protein sequence ID" value="MCP2728201.1"/>
    <property type="molecule type" value="Genomic_DNA"/>
</dbReference>
<organism evidence="9 10">
    <name type="scientific">Limnofasciculus baicalensis BBK-W-15</name>
    <dbReference type="NCBI Taxonomy" id="2699891"/>
    <lineage>
        <taxon>Bacteria</taxon>
        <taxon>Bacillati</taxon>
        <taxon>Cyanobacteriota</taxon>
        <taxon>Cyanophyceae</taxon>
        <taxon>Coleofasciculales</taxon>
        <taxon>Coleofasciculaceae</taxon>
        <taxon>Limnofasciculus</taxon>
        <taxon>Limnofasciculus baicalensis</taxon>
    </lineage>
</organism>
<dbReference type="AlphaFoldDB" id="A0AAE3GP86"/>
<dbReference type="InterPro" id="IPR003018">
    <property type="entry name" value="GAF"/>
</dbReference>
<dbReference type="Gene3D" id="3.30.450.40">
    <property type="match status" value="2"/>
</dbReference>
<dbReference type="PRINTS" id="PR00344">
    <property type="entry name" value="BCTRLSENSOR"/>
</dbReference>
<keyword evidence="10" id="KW-1185">Reference proteome</keyword>
<evidence type="ECO:0000256" key="2">
    <source>
        <dbReference type="ARBA" id="ARBA00012438"/>
    </source>
</evidence>
<dbReference type="Proteomes" id="UP001204953">
    <property type="component" value="Unassembled WGS sequence"/>
</dbReference>
<evidence type="ECO:0000313" key="9">
    <source>
        <dbReference type="EMBL" id="MCP2728201.1"/>
    </source>
</evidence>
<keyword evidence="6" id="KW-0175">Coiled coil</keyword>
<dbReference type="PANTHER" id="PTHR43065:SF50">
    <property type="entry name" value="HISTIDINE KINASE"/>
    <property type="match status" value="1"/>
</dbReference>
<dbReference type="CDD" id="cd00082">
    <property type="entry name" value="HisKA"/>
    <property type="match status" value="1"/>
</dbReference>
<dbReference type="InterPro" id="IPR035965">
    <property type="entry name" value="PAS-like_dom_sf"/>
</dbReference>
<evidence type="ECO:0000256" key="4">
    <source>
        <dbReference type="ARBA" id="ARBA00022777"/>
    </source>
</evidence>
<evidence type="ECO:0000256" key="5">
    <source>
        <dbReference type="ARBA" id="ARBA00023012"/>
    </source>
</evidence>
<evidence type="ECO:0000259" key="7">
    <source>
        <dbReference type="PROSITE" id="PS50109"/>
    </source>
</evidence>
<dbReference type="InterPro" id="IPR005467">
    <property type="entry name" value="His_kinase_dom"/>
</dbReference>
<dbReference type="InterPro" id="IPR003594">
    <property type="entry name" value="HATPase_dom"/>
</dbReference>
<dbReference type="SMART" id="SM00065">
    <property type="entry name" value="GAF"/>
    <property type="match status" value="3"/>
</dbReference>
<keyword evidence="9" id="KW-0547">Nucleotide-binding</keyword>
<dbReference type="InterPro" id="IPR013655">
    <property type="entry name" value="PAS_fold_3"/>
</dbReference>
<dbReference type="Gene3D" id="3.30.565.10">
    <property type="entry name" value="Histidine kinase-like ATPase, C-terminal domain"/>
    <property type="match status" value="1"/>
</dbReference>
<dbReference type="Pfam" id="PF02518">
    <property type="entry name" value="HATPase_c"/>
    <property type="match status" value="1"/>
</dbReference>
<protein>
    <recommendedName>
        <fullName evidence="2">histidine kinase</fullName>
        <ecNumber evidence="2">2.7.13.3</ecNumber>
    </recommendedName>
</protein>
<comment type="catalytic activity">
    <reaction evidence="1">
        <text>ATP + protein L-histidine = ADP + protein N-phospho-L-histidine.</text>
        <dbReference type="EC" id="2.7.13.3"/>
    </reaction>
</comment>
<evidence type="ECO:0000256" key="3">
    <source>
        <dbReference type="ARBA" id="ARBA00022553"/>
    </source>
</evidence>
<dbReference type="GO" id="GO:0000155">
    <property type="term" value="F:phosphorelay sensor kinase activity"/>
    <property type="evidence" value="ECO:0007669"/>
    <property type="project" value="InterPro"/>
</dbReference>
<comment type="caution">
    <text evidence="9">The sequence shown here is derived from an EMBL/GenBank/DDBJ whole genome shotgun (WGS) entry which is preliminary data.</text>
</comment>
<dbReference type="Gene3D" id="3.30.450.20">
    <property type="entry name" value="PAS domain"/>
    <property type="match status" value="1"/>
</dbReference>
<dbReference type="SMART" id="SM00091">
    <property type="entry name" value="PAS"/>
    <property type="match status" value="1"/>
</dbReference>
<feature type="coiled-coil region" evidence="6">
    <location>
        <begin position="198"/>
        <end position="225"/>
    </location>
</feature>
<reference evidence="9" key="1">
    <citation type="submission" date="2022-06" db="EMBL/GenBank/DDBJ databases">
        <title>New cyanobacteria of genus Symplocastrum in benthos of Lake Baikal.</title>
        <authorList>
            <person name="Sorokovikova E."/>
            <person name="Tikhonova I."/>
            <person name="Krasnopeev A."/>
            <person name="Evseev P."/>
            <person name="Gladkikh A."/>
            <person name="Belykh O."/>
        </authorList>
    </citation>
    <scope>NUCLEOTIDE SEQUENCE</scope>
    <source>
        <strain evidence="9">BBK-W-15</strain>
    </source>
</reference>
<dbReference type="PROSITE" id="PS50109">
    <property type="entry name" value="HIS_KIN"/>
    <property type="match status" value="1"/>
</dbReference>
<dbReference type="Pfam" id="PF01590">
    <property type="entry name" value="GAF"/>
    <property type="match status" value="1"/>
</dbReference>
<name>A0AAE3GP86_9CYAN</name>
<dbReference type="CDD" id="cd00130">
    <property type="entry name" value="PAS"/>
    <property type="match status" value="1"/>
</dbReference>
<dbReference type="SUPFAM" id="SSF55785">
    <property type="entry name" value="PYP-like sensor domain (PAS domain)"/>
    <property type="match status" value="1"/>
</dbReference>
<evidence type="ECO:0000256" key="6">
    <source>
        <dbReference type="SAM" id="Coils"/>
    </source>
</evidence>
<proteinExistence type="predicted"/>
<evidence type="ECO:0000313" key="10">
    <source>
        <dbReference type="Proteomes" id="UP001204953"/>
    </source>
</evidence>
<dbReference type="SMART" id="SM00387">
    <property type="entry name" value="HATPase_c"/>
    <property type="match status" value="1"/>
</dbReference>
<dbReference type="InterPro" id="IPR004358">
    <property type="entry name" value="Sig_transdc_His_kin-like_C"/>
</dbReference>
<keyword evidence="4" id="KW-0808">Transferase</keyword>
<keyword evidence="4" id="KW-0418">Kinase</keyword>
<keyword evidence="9" id="KW-0067">ATP-binding</keyword>
<dbReference type="PANTHER" id="PTHR43065">
    <property type="entry name" value="SENSOR HISTIDINE KINASE"/>
    <property type="match status" value="1"/>
</dbReference>
<sequence length="998" mass="110978">MKTVVFENGAVRLKDRYRHHQINLTADIACDDLTRLAAAVAQTPVALLCLLDASGVRISSQVGLESAAVESYLPFCTQTIKDLENHDEPLLIVEDTLINQSLNNKGVSDQSLNNKGVSDQYFVSYKLISTSPQIRFYTAFPLVNHQGIISGVILAIDWGPRELNVQQKEALKGLSRQASTQLALYTKVANYAGIATQYQELEASCQASHQELEELKIALDRYRSQSGGNSSGELSGDLICVISVDGYLKQVNSSFEKTLAYSIEELLDRAFLDFVHPEDRTITIAELEKLTHKTSAICFENRYRGKDGSYKWLSWNAFPLLEEEDMVYAIARDITKTKLRKASLLERSRVSTLEADIGAALVSQNGTLSESLTECTEAIIRHLHAIGAGIWTVERTVGNLSTLSSLELQGSTGQLLPAELFPRHVAPNQGIIGAIAQTRQSINTSLSTPGNDKIPSTFLSGYPLIVDARVVGVMALHSHQPFSQVVNGVLGWVANTMALAIDRVWAREELRSRREALLFQLASQIRNSLELDTILGTAVKEIRSLLRVDNCSFLWYFPDANWQSMCVTHEARNPKSQTLLGECPLPQFNPLVKIIGNLQPLRIEDIREGADLEPELRSLLTDWGMKSGLILPLKTQTGQLGAIICSNSHNYRLWSDPEVELLQGVVDQLAIAIEHAELFAKTRASALAAQTQARQLETALRDLRQTEALLIQTDKMSTIGQMVAGIAHEINNPVNFITGNLLHATNYIRDLLNLINCYQQHYPNPVREIQGCIEEIELDFLTEDLPKMMSSMQMGSDRINEIVVSLRNFSRVDQDEMKPANIHEGIDSTLLILRNRMKPYGNYPGITPIKEYGNLPLVDCYIGQLNQVFMNIISNAIDALEEARGEGQEVRGEEKSNISSHPSFFAQKIWIRTEVLKNNQVVIRIRDNGLGIPKNVLNRLFDPFFTTKPLGKGTGLGLSISHQIIVEKHGGVLQCISEPGKGTEFWISIPIFPPPRID</sequence>
<dbReference type="PROSITE" id="PS50112">
    <property type="entry name" value="PAS"/>
    <property type="match status" value="1"/>
</dbReference>
<evidence type="ECO:0000256" key="1">
    <source>
        <dbReference type="ARBA" id="ARBA00000085"/>
    </source>
</evidence>
<dbReference type="SUPFAM" id="SSF55874">
    <property type="entry name" value="ATPase domain of HSP90 chaperone/DNA topoisomerase II/histidine kinase"/>
    <property type="match status" value="1"/>
</dbReference>
<dbReference type="Pfam" id="PF08447">
    <property type="entry name" value="PAS_3"/>
    <property type="match status" value="1"/>
</dbReference>
<dbReference type="NCBIfam" id="TIGR00229">
    <property type="entry name" value="sensory_box"/>
    <property type="match status" value="1"/>
</dbReference>
<dbReference type="InterPro" id="IPR029016">
    <property type="entry name" value="GAF-like_dom_sf"/>
</dbReference>
<dbReference type="Gene3D" id="1.10.287.130">
    <property type="match status" value="1"/>
</dbReference>
<dbReference type="GO" id="GO:0005524">
    <property type="term" value="F:ATP binding"/>
    <property type="evidence" value="ECO:0007669"/>
    <property type="project" value="UniProtKB-KW"/>
</dbReference>
<dbReference type="RefSeq" id="WP_254011003.1">
    <property type="nucleotide sequence ID" value="NZ_JAMZMM010000044.1"/>
</dbReference>
<dbReference type="InterPro" id="IPR003661">
    <property type="entry name" value="HisK_dim/P_dom"/>
</dbReference>
<evidence type="ECO:0000259" key="8">
    <source>
        <dbReference type="PROSITE" id="PS50112"/>
    </source>
</evidence>
<dbReference type="InterPro" id="IPR000014">
    <property type="entry name" value="PAS"/>
</dbReference>
<gene>
    <name evidence="9" type="ORF">NJ959_06890</name>
</gene>
<feature type="domain" description="PAS" evidence="8">
    <location>
        <begin position="239"/>
        <end position="294"/>
    </location>
</feature>
<dbReference type="InterPro" id="IPR036890">
    <property type="entry name" value="HATPase_C_sf"/>
</dbReference>
<keyword evidence="5" id="KW-0902">Two-component regulatory system</keyword>
<dbReference type="SUPFAM" id="SSF55781">
    <property type="entry name" value="GAF domain-like"/>
    <property type="match status" value="3"/>
</dbReference>
<dbReference type="EC" id="2.7.13.3" evidence="2"/>
<feature type="domain" description="Histidine kinase" evidence="7">
    <location>
        <begin position="725"/>
        <end position="993"/>
    </location>
</feature>
<accession>A0AAE3GP86</accession>
<keyword evidence="3" id="KW-0597">Phosphoprotein</keyword>